<evidence type="ECO:0000259" key="1">
    <source>
        <dbReference type="Pfam" id="PF07755"/>
    </source>
</evidence>
<accession>A0ABX5XZS0</accession>
<feature type="domain" description="D-glutamate N-acetyltransferase-like N-terminal" evidence="2">
    <location>
        <begin position="83"/>
        <end position="172"/>
    </location>
</feature>
<dbReference type="Pfam" id="PF07755">
    <property type="entry name" value="DUF1611"/>
    <property type="match status" value="1"/>
</dbReference>
<dbReference type="PIRSF" id="PIRSF026760">
    <property type="entry name" value="UCP026760"/>
    <property type="match status" value="1"/>
</dbReference>
<dbReference type="InterPro" id="IPR035086">
    <property type="entry name" value="DgcN-like_C"/>
</dbReference>
<keyword evidence="4" id="KW-1185">Reference proteome</keyword>
<dbReference type="EMBL" id="CP036432">
    <property type="protein sequence ID" value="QDV87539.1"/>
    <property type="molecule type" value="Genomic_DNA"/>
</dbReference>
<dbReference type="Proteomes" id="UP000318081">
    <property type="component" value="Chromosome"/>
</dbReference>
<protein>
    <recommendedName>
        <fullName evidence="5">DUF1611 domain-containing protein</fullName>
    </recommendedName>
</protein>
<dbReference type="Gene3D" id="3.40.50.300">
    <property type="entry name" value="P-loop containing nucleotide triphosphate hydrolases"/>
    <property type="match status" value="1"/>
</dbReference>
<proteinExistence type="predicted"/>
<dbReference type="SUPFAM" id="SSF52540">
    <property type="entry name" value="P-loop containing nucleoside triphosphate hydrolases"/>
    <property type="match status" value="1"/>
</dbReference>
<evidence type="ECO:0000313" key="4">
    <source>
        <dbReference type="Proteomes" id="UP000318081"/>
    </source>
</evidence>
<evidence type="ECO:0000259" key="2">
    <source>
        <dbReference type="Pfam" id="PF17396"/>
    </source>
</evidence>
<evidence type="ECO:0008006" key="5">
    <source>
        <dbReference type="Google" id="ProtNLM"/>
    </source>
</evidence>
<dbReference type="Pfam" id="PF17396">
    <property type="entry name" value="DUF1611_N"/>
    <property type="match status" value="1"/>
</dbReference>
<dbReference type="PANTHER" id="PTHR40690:SF1">
    <property type="entry name" value="DUF1611 DOMAIN-CONTAINING PROTEIN"/>
    <property type="match status" value="1"/>
</dbReference>
<dbReference type="InterPro" id="IPR035402">
    <property type="entry name" value="DgcN-like_N"/>
</dbReference>
<organism evidence="3 4">
    <name type="scientific">Stieleria magnilauensis</name>
    <dbReference type="NCBI Taxonomy" id="2527963"/>
    <lineage>
        <taxon>Bacteria</taxon>
        <taxon>Pseudomonadati</taxon>
        <taxon>Planctomycetota</taxon>
        <taxon>Planctomycetia</taxon>
        <taxon>Pirellulales</taxon>
        <taxon>Pirellulaceae</taxon>
        <taxon>Stieleria</taxon>
    </lineage>
</organism>
<dbReference type="InterPro" id="IPR011669">
    <property type="entry name" value="DgcN-like"/>
</dbReference>
<reference evidence="3 4" key="1">
    <citation type="submission" date="2019-02" db="EMBL/GenBank/DDBJ databases">
        <title>Deep-cultivation of Planctomycetes and their phenomic and genomic characterization uncovers novel biology.</title>
        <authorList>
            <person name="Wiegand S."/>
            <person name="Jogler M."/>
            <person name="Boedeker C."/>
            <person name="Pinto D."/>
            <person name="Vollmers J."/>
            <person name="Rivas-Marin E."/>
            <person name="Kohn T."/>
            <person name="Peeters S.H."/>
            <person name="Heuer A."/>
            <person name="Rast P."/>
            <person name="Oberbeckmann S."/>
            <person name="Bunk B."/>
            <person name="Jeske O."/>
            <person name="Meyerdierks A."/>
            <person name="Storesund J.E."/>
            <person name="Kallscheuer N."/>
            <person name="Luecker S."/>
            <person name="Lage O.M."/>
            <person name="Pohl T."/>
            <person name="Merkel B.J."/>
            <person name="Hornburger P."/>
            <person name="Mueller R.-W."/>
            <person name="Bruemmer F."/>
            <person name="Labrenz M."/>
            <person name="Spormann A.M."/>
            <person name="Op den Camp H."/>
            <person name="Overmann J."/>
            <person name="Amann R."/>
            <person name="Jetten M.S.M."/>
            <person name="Mascher T."/>
            <person name="Medema M.H."/>
            <person name="Devos D.P."/>
            <person name="Kaster A.-K."/>
            <person name="Ovreas L."/>
            <person name="Rohde M."/>
            <person name="Galperin M.Y."/>
            <person name="Jogler C."/>
        </authorList>
    </citation>
    <scope>NUCLEOTIDE SEQUENCE [LARGE SCALE GENOMIC DNA]</scope>
    <source>
        <strain evidence="3 4">TBK1r</strain>
    </source>
</reference>
<feature type="domain" description="D-glutamate N-acetyltransferase-like C-terminal" evidence="1">
    <location>
        <begin position="187"/>
        <end position="376"/>
    </location>
</feature>
<dbReference type="InterPro" id="IPR027417">
    <property type="entry name" value="P-loop_NTPase"/>
</dbReference>
<evidence type="ECO:0000313" key="3">
    <source>
        <dbReference type="EMBL" id="QDV87539.1"/>
    </source>
</evidence>
<dbReference type="Gene3D" id="3.40.50.720">
    <property type="entry name" value="NAD(P)-binding Rossmann-like Domain"/>
    <property type="match status" value="1"/>
</dbReference>
<name>A0ABX5XZS0_9BACT</name>
<dbReference type="PANTHER" id="PTHR40690">
    <property type="entry name" value="GLL3100 PROTEIN"/>
    <property type="match status" value="1"/>
</dbReference>
<sequence length="389" mass="42128">MIRYHTVLDRLLSSLQVDDFIRSMAIDTNKQPANFEQTGPALLAHRRIAILTDGYSTPFVAKTAISLLRYRTQDVTAVIDAAAAGSTSQDLLGVGGPIPVVSGLSEILDVDALYIGIAPPGGKLPEEWRPIILEALRRGIDVVSGLHDFLTEDAEYIDTAAGSESRLIDVRRNRLKSTADCHRFRPGCIRIHTVGQDCSLGKMVTSLEIHRGLVDRKLNSKFLATGQTGIMISGEGVPIDCVVADFISGAAEQLARQNEQHDFLLIEGQGSISHPAFSAVTLGLLHGSAPDGLIFCYEAGRTHVKGLDDIPIPPMKDQMEAYLVAANLRHPCKFVGIAINTRHLNDEEALAEIERAESTFGLPTCDVYRTGADKLVDACIGLRAEVLGR</sequence>
<gene>
    <name evidence="3" type="ORF">TBK1r_65700</name>
</gene>